<dbReference type="AlphaFoldDB" id="A0A6A6I3C3"/>
<dbReference type="EMBL" id="ML987202">
    <property type="protein sequence ID" value="KAF2244984.1"/>
    <property type="molecule type" value="Genomic_DNA"/>
</dbReference>
<feature type="signal peptide" evidence="2">
    <location>
        <begin position="1"/>
        <end position="22"/>
    </location>
</feature>
<feature type="chain" id="PRO_5025335918" description="DUF7029 domain-containing protein" evidence="2">
    <location>
        <begin position="23"/>
        <end position="729"/>
    </location>
</feature>
<feature type="domain" description="DUF7029" evidence="3">
    <location>
        <begin position="81"/>
        <end position="179"/>
    </location>
</feature>
<feature type="compositionally biased region" description="Low complexity" evidence="1">
    <location>
        <begin position="503"/>
        <end position="514"/>
    </location>
</feature>
<accession>A0A6A6I3C3</accession>
<feature type="region of interest" description="Disordered" evidence="1">
    <location>
        <begin position="495"/>
        <end position="514"/>
    </location>
</feature>
<organism evidence="4 5">
    <name type="scientific">Trematosphaeria pertusa</name>
    <dbReference type="NCBI Taxonomy" id="390896"/>
    <lineage>
        <taxon>Eukaryota</taxon>
        <taxon>Fungi</taxon>
        <taxon>Dikarya</taxon>
        <taxon>Ascomycota</taxon>
        <taxon>Pezizomycotina</taxon>
        <taxon>Dothideomycetes</taxon>
        <taxon>Pleosporomycetidae</taxon>
        <taxon>Pleosporales</taxon>
        <taxon>Massarineae</taxon>
        <taxon>Trematosphaeriaceae</taxon>
        <taxon>Trematosphaeria</taxon>
    </lineage>
</organism>
<sequence length="729" mass="76557">MGVLSFSKACALLLAAYVGAEATSVGLDGLHTDKVLRAATKRSDLFRRSMRIEQKFDTELAYIEEENGWNGGSIFASQLKVASKKPILNLEEIEHHLTDVRCGDGTMKLHFVDTVSATDARMACHGGDGGLVITSHEGCNKEGERGVYKVHDVSFAGDGTALELSVVESLWKESFNRFEVGFGHTAEDHSFRRHSDFAKVRRKRADDASVTVPPISIPTDTPENVNQVTFDLNWQVDDKTFSPSDFTAGLPAGFVPLPDLSNIPIEVGCKTCLTMGELVLSQGSIVVDVGQIDVVPDFFEGGDDGKSIGSVISGGFMELKANNMEGYFELFARPKANGSFMITLFGLPILGFTIPGVGRAGAVFEASLSADYEIAGGFEITYGMNLVVPTNSTIRIELNDITKSGVNGFPNTTLTPLPFSFDVKDVSAFVSLALIPSIPIGFKFEDALDASISVDMELPRLDALITTIANADTNCNDLGSSVAARGLPAREAAPLANETQPLNGTTGTNGTTSTNGTVEIGPLVLIEANVSITVDVGFDLKFPLLPAPLNGAGTAAEIFSTMFALSTQCLAPLAGFAAATDVYDPVKATSTVSGTLNSTSTSTPPCNSTIKREQSYYVPVSSLAYATPAPHSDCSCQPSTTTVYVPPAGAPPAETSPVSPPYAPPYGNGTVPPPPPPTGTGAPPNVSTPPTEQFTGAAAPGAVSGMQWGNLGWQLGLLGASVFAGMLML</sequence>
<dbReference type="InterPro" id="IPR054293">
    <property type="entry name" value="DUF7029"/>
</dbReference>
<evidence type="ECO:0000256" key="2">
    <source>
        <dbReference type="SAM" id="SignalP"/>
    </source>
</evidence>
<dbReference type="Proteomes" id="UP000800094">
    <property type="component" value="Unassembled WGS sequence"/>
</dbReference>
<feature type="region of interest" description="Disordered" evidence="1">
    <location>
        <begin position="647"/>
        <end position="694"/>
    </location>
</feature>
<evidence type="ECO:0000259" key="3">
    <source>
        <dbReference type="Pfam" id="PF22974"/>
    </source>
</evidence>
<keyword evidence="5" id="KW-1185">Reference proteome</keyword>
<evidence type="ECO:0000313" key="5">
    <source>
        <dbReference type="Proteomes" id="UP000800094"/>
    </source>
</evidence>
<protein>
    <recommendedName>
        <fullName evidence="3">DUF7029 domain-containing protein</fullName>
    </recommendedName>
</protein>
<dbReference type="RefSeq" id="XP_033679988.1">
    <property type="nucleotide sequence ID" value="XM_033829842.1"/>
</dbReference>
<dbReference type="GeneID" id="54583172"/>
<gene>
    <name evidence="4" type="ORF">BU26DRAFT_522688</name>
</gene>
<reference evidence="4" key="1">
    <citation type="journal article" date="2020" name="Stud. Mycol.">
        <title>101 Dothideomycetes genomes: a test case for predicting lifestyles and emergence of pathogens.</title>
        <authorList>
            <person name="Haridas S."/>
            <person name="Albert R."/>
            <person name="Binder M."/>
            <person name="Bloem J."/>
            <person name="Labutti K."/>
            <person name="Salamov A."/>
            <person name="Andreopoulos B."/>
            <person name="Baker S."/>
            <person name="Barry K."/>
            <person name="Bills G."/>
            <person name="Bluhm B."/>
            <person name="Cannon C."/>
            <person name="Castanera R."/>
            <person name="Culley D."/>
            <person name="Daum C."/>
            <person name="Ezra D."/>
            <person name="Gonzalez J."/>
            <person name="Henrissat B."/>
            <person name="Kuo A."/>
            <person name="Liang C."/>
            <person name="Lipzen A."/>
            <person name="Lutzoni F."/>
            <person name="Magnuson J."/>
            <person name="Mondo S."/>
            <person name="Nolan M."/>
            <person name="Ohm R."/>
            <person name="Pangilinan J."/>
            <person name="Park H.-J."/>
            <person name="Ramirez L."/>
            <person name="Alfaro M."/>
            <person name="Sun H."/>
            <person name="Tritt A."/>
            <person name="Yoshinaga Y."/>
            <person name="Zwiers L.-H."/>
            <person name="Turgeon B."/>
            <person name="Goodwin S."/>
            <person name="Spatafora J."/>
            <person name="Crous P."/>
            <person name="Grigoriev I."/>
        </authorList>
    </citation>
    <scope>NUCLEOTIDE SEQUENCE</scope>
    <source>
        <strain evidence="4">CBS 122368</strain>
    </source>
</reference>
<keyword evidence="2" id="KW-0732">Signal</keyword>
<name>A0A6A6I3C3_9PLEO</name>
<proteinExistence type="predicted"/>
<evidence type="ECO:0000313" key="4">
    <source>
        <dbReference type="EMBL" id="KAF2244984.1"/>
    </source>
</evidence>
<evidence type="ECO:0000256" key="1">
    <source>
        <dbReference type="SAM" id="MobiDB-lite"/>
    </source>
</evidence>
<dbReference type="Pfam" id="PF22974">
    <property type="entry name" value="DUF7029"/>
    <property type="match status" value="1"/>
</dbReference>
<dbReference type="OrthoDB" id="5382170at2759"/>